<dbReference type="PATRIC" id="fig|37636.3.peg.1758"/>
<dbReference type="InterPro" id="IPR016055">
    <property type="entry name" value="A-D-PHexomutase_a/b/a-I/II/III"/>
</dbReference>
<sequence length="298" mass="31859">MELYSTQDGFLGEIAKGFTFAHQARVAAGFGARLEAEGIRRVVVAHDTRFLAKEMAEEAAGILGGMGLETFLLKGPSPLPLFGFALKELEAAGFYLTASRKPARFQGVKLRLGPGKPLSPEGMALPQEAPQKRGSFQVLDRKKAYLEHLAQSTGQGAQGKKGVVYLDTLGGAGGGVLPGVFKLLGLEAELRELHPLPHPLFYGVNPDPKPENLPTLLVLMKAVEPPAVGFALDGDADRLAVVLPGGELVSQEEVLEKLGQALEGREVRADGEGGYLFPWHLPEKDPFLAALLLLQVLL</sequence>
<keyword evidence="4" id="KW-0479">Metal-binding</keyword>
<comment type="similarity">
    <text evidence="2">Belongs to the phosphohexose mutase family.</text>
</comment>
<reference evidence="9 10" key="1">
    <citation type="submission" date="2015-09" db="EMBL/GenBank/DDBJ databases">
        <title>Draft genome sequence of Thermus scotoductus strain K1 isolated from a geothermal spring in Nagorno-Karabakh, Armenia.</title>
        <authorList>
            <person name="Saghatelyan A."/>
            <person name="Poghosyan L."/>
            <person name="Panosyan H."/>
            <person name="Birkeland N.-K."/>
        </authorList>
    </citation>
    <scope>NUCLEOTIDE SEQUENCE [LARGE SCALE GENOMIC DNA]</scope>
    <source>
        <strain evidence="9 10">K1</strain>
    </source>
</reference>
<evidence type="ECO:0000313" key="10">
    <source>
        <dbReference type="Proteomes" id="UP000053099"/>
    </source>
</evidence>
<evidence type="ECO:0000256" key="6">
    <source>
        <dbReference type="ARBA" id="ARBA00023235"/>
    </source>
</evidence>
<dbReference type="PANTHER" id="PTHR43771:SF2">
    <property type="entry name" value="PHOSPHOMANNOMUTASE_PHOSPHOGLUCOMUTASE"/>
    <property type="match status" value="1"/>
</dbReference>
<dbReference type="AlphaFoldDB" id="A0A0N0ZNU6"/>
<organism evidence="9 10">
    <name type="scientific">Thermus scotoductus</name>
    <dbReference type="NCBI Taxonomy" id="37636"/>
    <lineage>
        <taxon>Bacteria</taxon>
        <taxon>Thermotogati</taxon>
        <taxon>Deinococcota</taxon>
        <taxon>Deinococci</taxon>
        <taxon>Thermales</taxon>
        <taxon>Thermaceae</taxon>
        <taxon>Thermus</taxon>
    </lineage>
</organism>
<feature type="domain" description="Alpha-D-phosphohexomutase alpha/beta/alpha" evidence="7">
    <location>
        <begin position="7"/>
        <end position="121"/>
    </location>
</feature>
<keyword evidence="5" id="KW-0460">Magnesium</keyword>
<gene>
    <name evidence="9" type="ORF">AN926_11410</name>
</gene>
<comment type="caution">
    <text evidence="9">The sequence shown here is derived from an EMBL/GenBank/DDBJ whole genome shotgun (WGS) entry which is preliminary data.</text>
</comment>
<evidence type="ECO:0000259" key="8">
    <source>
        <dbReference type="Pfam" id="PF02879"/>
    </source>
</evidence>
<dbReference type="GO" id="GO:0016868">
    <property type="term" value="F:intramolecular phosphotransferase activity"/>
    <property type="evidence" value="ECO:0007669"/>
    <property type="project" value="InterPro"/>
</dbReference>
<dbReference type="GO" id="GO:0005975">
    <property type="term" value="P:carbohydrate metabolic process"/>
    <property type="evidence" value="ECO:0007669"/>
    <property type="project" value="InterPro"/>
</dbReference>
<evidence type="ECO:0000259" key="7">
    <source>
        <dbReference type="Pfam" id="PF02878"/>
    </source>
</evidence>
<dbReference type="InterPro" id="IPR005845">
    <property type="entry name" value="A-D-PHexomutase_a/b/a-II"/>
</dbReference>
<name>A0A0N0ZNU6_THESC</name>
<evidence type="ECO:0000256" key="4">
    <source>
        <dbReference type="ARBA" id="ARBA00022723"/>
    </source>
</evidence>
<accession>A0A0N0ZNU6</accession>
<feature type="domain" description="Alpha-D-phosphohexomutase alpha/beta/alpha" evidence="8">
    <location>
        <begin position="143"/>
        <end position="243"/>
    </location>
</feature>
<dbReference type="Pfam" id="PF02878">
    <property type="entry name" value="PGM_PMM_I"/>
    <property type="match status" value="1"/>
</dbReference>
<evidence type="ECO:0000313" key="9">
    <source>
        <dbReference type="EMBL" id="KPD25937.1"/>
    </source>
</evidence>
<evidence type="ECO:0000256" key="2">
    <source>
        <dbReference type="ARBA" id="ARBA00010231"/>
    </source>
</evidence>
<dbReference type="Proteomes" id="UP000053099">
    <property type="component" value="Unassembled WGS sequence"/>
</dbReference>
<dbReference type="EMBL" id="LJJR01000043">
    <property type="protein sequence ID" value="KPD25937.1"/>
    <property type="molecule type" value="Genomic_DNA"/>
</dbReference>
<protein>
    <submittedName>
        <fullName evidence="9">Phosphoglucomutase</fullName>
    </submittedName>
</protein>
<dbReference type="InterPro" id="IPR005841">
    <property type="entry name" value="Alpha-D-phosphohexomutase_SF"/>
</dbReference>
<dbReference type="GO" id="GO:0046872">
    <property type="term" value="F:metal ion binding"/>
    <property type="evidence" value="ECO:0007669"/>
    <property type="project" value="UniProtKB-KW"/>
</dbReference>
<dbReference type="PANTHER" id="PTHR43771">
    <property type="entry name" value="PHOSPHOMANNOMUTASE"/>
    <property type="match status" value="1"/>
</dbReference>
<dbReference type="Gene3D" id="3.40.120.10">
    <property type="entry name" value="Alpha-D-Glucose-1,6-Bisphosphate, subunit A, domain 3"/>
    <property type="match status" value="2"/>
</dbReference>
<proteinExistence type="inferred from homology"/>
<evidence type="ECO:0000256" key="5">
    <source>
        <dbReference type="ARBA" id="ARBA00022842"/>
    </source>
</evidence>
<dbReference type="Pfam" id="PF02879">
    <property type="entry name" value="PGM_PMM_II"/>
    <property type="match status" value="1"/>
</dbReference>
<dbReference type="PRINTS" id="PR00509">
    <property type="entry name" value="PGMPMM"/>
</dbReference>
<evidence type="ECO:0000256" key="3">
    <source>
        <dbReference type="ARBA" id="ARBA00022553"/>
    </source>
</evidence>
<keyword evidence="6" id="KW-0413">Isomerase</keyword>
<dbReference type="SUPFAM" id="SSF53738">
    <property type="entry name" value="Phosphoglucomutase, first 3 domains"/>
    <property type="match status" value="2"/>
</dbReference>
<comment type="cofactor">
    <cofactor evidence="1">
        <name>Mg(2+)</name>
        <dbReference type="ChEBI" id="CHEBI:18420"/>
    </cofactor>
</comment>
<evidence type="ECO:0000256" key="1">
    <source>
        <dbReference type="ARBA" id="ARBA00001946"/>
    </source>
</evidence>
<dbReference type="InterPro" id="IPR005844">
    <property type="entry name" value="A-D-PHexomutase_a/b/a-I"/>
</dbReference>
<keyword evidence="3" id="KW-0597">Phosphoprotein</keyword>